<accession>A0A4Y7QGW7</accession>
<dbReference type="AlphaFoldDB" id="A0A4Y7QGW7"/>
<dbReference type="Proteomes" id="UP000294933">
    <property type="component" value="Unassembled WGS sequence"/>
</dbReference>
<dbReference type="Pfam" id="PF00651">
    <property type="entry name" value="BTB"/>
    <property type="match status" value="1"/>
</dbReference>
<name>A0A4Y7QGW7_9AGAM</name>
<dbReference type="SUPFAM" id="SSF54695">
    <property type="entry name" value="POZ domain"/>
    <property type="match status" value="1"/>
</dbReference>
<organism evidence="2 3">
    <name type="scientific">Rickenella mellea</name>
    <dbReference type="NCBI Taxonomy" id="50990"/>
    <lineage>
        <taxon>Eukaryota</taxon>
        <taxon>Fungi</taxon>
        <taxon>Dikarya</taxon>
        <taxon>Basidiomycota</taxon>
        <taxon>Agaricomycotina</taxon>
        <taxon>Agaricomycetes</taxon>
        <taxon>Hymenochaetales</taxon>
        <taxon>Rickenellaceae</taxon>
        <taxon>Rickenella</taxon>
    </lineage>
</organism>
<dbReference type="InterPro" id="IPR000210">
    <property type="entry name" value="BTB/POZ_dom"/>
</dbReference>
<dbReference type="InterPro" id="IPR011333">
    <property type="entry name" value="SKP1/BTB/POZ_sf"/>
</dbReference>
<dbReference type="OrthoDB" id="2799068at2759"/>
<evidence type="ECO:0000259" key="1">
    <source>
        <dbReference type="PROSITE" id="PS50097"/>
    </source>
</evidence>
<gene>
    <name evidence="2" type="ORF">BD410DRAFT_741816</name>
</gene>
<feature type="domain" description="BTB" evidence="1">
    <location>
        <begin position="37"/>
        <end position="109"/>
    </location>
</feature>
<reference evidence="2 3" key="1">
    <citation type="submission" date="2018-06" db="EMBL/GenBank/DDBJ databases">
        <title>A transcriptomic atlas of mushroom development highlights an independent origin of complex multicellularity.</title>
        <authorList>
            <consortium name="DOE Joint Genome Institute"/>
            <person name="Krizsan K."/>
            <person name="Almasi E."/>
            <person name="Merenyi Z."/>
            <person name="Sahu N."/>
            <person name="Viragh M."/>
            <person name="Koszo T."/>
            <person name="Mondo S."/>
            <person name="Kiss B."/>
            <person name="Balint B."/>
            <person name="Kues U."/>
            <person name="Barry K."/>
            <person name="Hegedus J.C."/>
            <person name="Henrissat B."/>
            <person name="Johnson J."/>
            <person name="Lipzen A."/>
            <person name="Ohm R."/>
            <person name="Nagy I."/>
            <person name="Pangilinan J."/>
            <person name="Yan J."/>
            <person name="Xiong Y."/>
            <person name="Grigoriev I.V."/>
            <person name="Hibbett D.S."/>
            <person name="Nagy L.G."/>
        </authorList>
    </citation>
    <scope>NUCLEOTIDE SEQUENCE [LARGE SCALE GENOMIC DNA]</scope>
    <source>
        <strain evidence="2 3">SZMC22713</strain>
    </source>
</reference>
<evidence type="ECO:0000313" key="3">
    <source>
        <dbReference type="Proteomes" id="UP000294933"/>
    </source>
</evidence>
<evidence type="ECO:0000313" key="2">
    <source>
        <dbReference type="EMBL" id="TDL26491.1"/>
    </source>
</evidence>
<dbReference type="PROSITE" id="PS50097">
    <property type="entry name" value="BTB"/>
    <property type="match status" value="1"/>
</dbReference>
<proteinExistence type="predicted"/>
<dbReference type="VEuPathDB" id="FungiDB:BD410DRAFT_741816"/>
<dbReference type="Gene3D" id="3.30.710.10">
    <property type="entry name" value="Potassium Channel Kv1.1, Chain A"/>
    <property type="match status" value="1"/>
</dbReference>
<sequence>MNPNSATETHLRKRTRTDNGLGDEKKIDKICEELWFEDGNVVIASVETSRHLFKVHKSVLSTHSLVLRDLFALPQPIAAVQTEDTYNGLPLVDFPDSPDDVRDLLVALYYPTKLVCRRNRRSTFKKVTGVLRLATKYEISALRNHIRNVLDLDWPSTFEAWETNEFATNDMIGASEKRFTMASKLPNSSEIINLARECRITSILPAAFYNIARIQESDEFDGYFKHDYLNNACYRKSEMDDCSSDDLVRIIVGRESLRRHSWDIYRGTRTWLYSECAFEEDERRERCHLKLKEWWTKTAGECLFVMEDLLGALRMIIGTMDEDLSNEVCLECRRTLVGRMKEQQQEIWGLLPIYFRLEAPPKVPKADPMDSESDE</sequence>
<protein>
    <recommendedName>
        <fullName evidence="1">BTB domain-containing protein</fullName>
    </recommendedName>
</protein>
<dbReference type="SMART" id="SM00225">
    <property type="entry name" value="BTB"/>
    <property type="match status" value="1"/>
</dbReference>
<dbReference type="EMBL" id="ML170161">
    <property type="protein sequence ID" value="TDL26491.1"/>
    <property type="molecule type" value="Genomic_DNA"/>
</dbReference>
<keyword evidence="3" id="KW-1185">Reference proteome</keyword>